<proteinExistence type="predicted"/>
<comment type="caution">
    <text evidence="1">The sequence shown here is derived from an EMBL/GenBank/DDBJ whole genome shotgun (WGS) entry which is preliminary data.</text>
</comment>
<evidence type="ECO:0000313" key="1">
    <source>
        <dbReference type="EMBL" id="GIY23333.1"/>
    </source>
</evidence>
<evidence type="ECO:0000313" key="2">
    <source>
        <dbReference type="Proteomes" id="UP001054837"/>
    </source>
</evidence>
<dbReference type="Proteomes" id="UP001054837">
    <property type="component" value="Unassembled WGS sequence"/>
</dbReference>
<gene>
    <name evidence="1" type="ORF">CDAR_575301</name>
</gene>
<dbReference type="AlphaFoldDB" id="A0AAV4RM76"/>
<sequence length="102" mass="11977">MTDQKDFQEYYHALRRQIKTQVRLKIFHPDSSKCHLCVKTTLNTSSRKVPETYRLQTSSTAAHLTQQPHFLEPAKSNSKPTHKKWVRSPYLIVKRAKQNTDP</sequence>
<accession>A0AAV4RM76</accession>
<keyword evidence="2" id="KW-1185">Reference proteome</keyword>
<name>A0AAV4RM76_9ARAC</name>
<protein>
    <submittedName>
        <fullName evidence="1">Uncharacterized protein</fullName>
    </submittedName>
</protein>
<organism evidence="1 2">
    <name type="scientific">Caerostris darwini</name>
    <dbReference type="NCBI Taxonomy" id="1538125"/>
    <lineage>
        <taxon>Eukaryota</taxon>
        <taxon>Metazoa</taxon>
        <taxon>Ecdysozoa</taxon>
        <taxon>Arthropoda</taxon>
        <taxon>Chelicerata</taxon>
        <taxon>Arachnida</taxon>
        <taxon>Araneae</taxon>
        <taxon>Araneomorphae</taxon>
        <taxon>Entelegynae</taxon>
        <taxon>Araneoidea</taxon>
        <taxon>Araneidae</taxon>
        <taxon>Caerostris</taxon>
    </lineage>
</organism>
<reference evidence="1 2" key="1">
    <citation type="submission" date="2021-06" db="EMBL/GenBank/DDBJ databases">
        <title>Caerostris darwini draft genome.</title>
        <authorList>
            <person name="Kono N."/>
            <person name="Arakawa K."/>
        </authorList>
    </citation>
    <scope>NUCLEOTIDE SEQUENCE [LARGE SCALE GENOMIC DNA]</scope>
</reference>
<dbReference type="EMBL" id="BPLQ01006533">
    <property type="protein sequence ID" value="GIY23333.1"/>
    <property type="molecule type" value="Genomic_DNA"/>
</dbReference>